<keyword evidence="3" id="KW-1185">Reference proteome</keyword>
<reference evidence="2" key="1">
    <citation type="submission" date="2022-07" db="EMBL/GenBank/DDBJ databases">
        <authorList>
            <person name="Trinca V."/>
            <person name="Uliana J.V.C."/>
            <person name="Torres T.T."/>
            <person name="Ward R.J."/>
            <person name="Monesi N."/>
        </authorList>
    </citation>
    <scope>NUCLEOTIDE SEQUENCE</scope>
    <source>
        <strain evidence="2">HSMRA1968</strain>
        <tissue evidence="2">Whole embryos</tissue>
    </source>
</reference>
<name>A0A9Q0N7I8_9DIPT</name>
<dbReference type="GO" id="GO:0060271">
    <property type="term" value="P:cilium assembly"/>
    <property type="evidence" value="ECO:0007669"/>
    <property type="project" value="InterPro"/>
</dbReference>
<dbReference type="EMBL" id="WJQU01000001">
    <property type="protein sequence ID" value="KAJ6645236.1"/>
    <property type="molecule type" value="Genomic_DNA"/>
</dbReference>
<dbReference type="AlphaFoldDB" id="A0A9Q0N7I8"/>
<dbReference type="InterPro" id="IPR043989">
    <property type="entry name" value="CCZ1/INTU/HSP4_longin_3"/>
</dbReference>
<gene>
    <name evidence="2" type="primary">in_0</name>
    <name evidence="2" type="ORF">Bhyg_00440</name>
</gene>
<proteinExistence type="predicted"/>
<organism evidence="2 3">
    <name type="scientific">Pseudolycoriella hygida</name>
    <dbReference type="NCBI Taxonomy" id="35572"/>
    <lineage>
        <taxon>Eukaryota</taxon>
        <taxon>Metazoa</taxon>
        <taxon>Ecdysozoa</taxon>
        <taxon>Arthropoda</taxon>
        <taxon>Hexapoda</taxon>
        <taxon>Insecta</taxon>
        <taxon>Pterygota</taxon>
        <taxon>Neoptera</taxon>
        <taxon>Endopterygota</taxon>
        <taxon>Diptera</taxon>
        <taxon>Nematocera</taxon>
        <taxon>Sciaroidea</taxon>
        <taxon>Sciaridae</taxon>
        <taxon>Pseudolycoriella</taxon>
    </lineage>
</organism>
<dbReference type="PANTHER" id="PTHR21082:SF4">
    <property type="entry name" value="PROTEIN INTURNED"/>
    <property type="match status" value="1"/>
</dbReference>
<dbReference type="Proteomes" id="UP001151699">
    <property type="component" value="Chromosome A"/>
</dbReference>
<dbReference type="PANTHER" id="PTHR21082">
    <property type="entry name" value="PROTEIN INTURNED"/>
    <property type="match status" value="1"/>
</dbReference>
<feature type="domain" description="CCZ1/INTU/HPS4 third Longin" evidence="1">
    <location>
        <begin position="7"/>
        <end position="129"/>
    </location>
</feature>
<sequence>VTAGRDNVLFHYVQLEIGQGVLLSSTGTSKNSSIIQSFRKACLLIHTILQNTLRFRYLLSQEINKPNWHRSLVAIKEHGTLISIEDSEDSNGSVEFWVIGRLFSTPPKELYVCHRADVPQNLVELAFRLSLYSAG</sequence>
<dbReference type="GO" id="GO:0016192">
    <property type="term" value="P:vesicle-mediated transport"/>
    <property type="evidence" value="ECO:0007669"/>
    <property type="project" value="InterPro"/>
</dbReference>
<comment type="caution">
    <text evidence="2">The sequence shown here is derived from an EMBL/GenBank/DDBJ whole genome shotgun (WGS) entry which is preliminary data.</text>
</comment>
<dbReference type="GO" id="GO:0007399">
    <property type="term" value="P:nervous system development"/>
    <property type="evidence" value="ECO:0007669"/>
    <property type="project" value="TreeGrafter"/>
</dbReference>
<accession>A0A9Q0N7I8</accession>
<feature type="non-terminal residue" evidence="2">
    <location>
        <position position="1"/>
    </location>
</feature>
<protein>
    <submittedName>
        <fullName evidence="2">Protein inturned</fullName>
    </submittedName>
</protein>
<evidence type="ECO:0000259" key="1">
    <source>
        <dbReference type="Pfam" id="PF19033"/>
    </source>
</evidence>
<dbReference type="OrthoDB" id="10263272at2759"/>
<dbReference type="GO" id="GO:0005929">
    <property type="term" value="C:cilium"/>
    <property type="evidence" value="ECO:0007669"/>
    <property type="project" value="TreeGrafter"/>
</dbReference>
<dbReference type="Pfam" id="PF19033">
    <property type="entry name" value="Intu_longin_3"/>
    <property type="match status" value="1"/>
</dbReference>
<evidence type="ECO:0000313" key="2">
    <source>
        <dbReference type="EMBL" id="KAJ6645236.1"/>
    </source>
</evidence>
<dbReference type="GO" id="GO:0001736">
    <property type="term" value="P:establishment of planar polarity"/>
    <property type="evidence" value="ECO:0007669"/>
    <property type="project" value="InterPro"/>
</dbReference>
<evidence type="ECO:0000313" key="3">
    <source>
        <dbReference type="Proteomes" id="UP001151699"/>
    </source>
</evidence>
<dbReference type="InterPro" id="IPR039151">
    <property type="entry name" value="INTU"/>
</dbReference>
<dbReference type="GO" id="GO:0005737">
    <property type="term" value="C:cytoplasm"/>
    <property type="evidence" value="ECO:0007669"/>
    <property type="project" value="TreeGrafter"/>
</dbReference>